<name>L7TAK1_HV1</name>
<comment type="subcellular location">
    <molecule>Transmembrane protein gp41</molecule>
    <subcellularLocation>
        <location evidence="32">Virion membrane</location>
        <topology evidence="32">Single-pass type I membrane protein</topology>
    </subcellularLocation>
    <subcellularLocation>
        <location evidence="32">Host cell membrane</location>
        <topology evidence="32">Single-pass type I membrane protein</topology>
    </subcellularLocation>
    <subcellularLocation>
        <location evidence="32">Host endosome membrane</location>
        <topology evidence="32">Single-pass type I membrane protein</topology>
    </subcellularLocation>
    <text evidence="32">It is probably concentrated at the site of budding and incorporated into the virions possibly by contacts between the cytoplasmic tail of Env and the N-terminus of Gag.</text>
</comment>
<keyword evidence="23 32" id="KW-1039">Host endosome</keyword>
<keyword evidence="27 32" id="KW-1015">Disulfide bond</keyword>
<keyword evidence="13 32" id="KW-0165">Cleavage on pair of basic residues</keyword>
<dbReference type="GO" id="GO:0075512">
    <property type="term" value="P:clathrin-dependent endocytosis of virus by host cell"/>
    <property type="evidence" value="ECO:0007669"/>
    <property type="project" value="UniProtKB-UniRule"/>
</dbReference>
<dbReference type="GO" id="GO:0016020">
    <property type="term" value="C:membrane"/>
    <property type="evidence" value="ECO:0007669"/>
    <property type="project" value="UniProtKB-UniRule"/>
</dbReference>
<feature type="region of interest" description="CD4-binding loop" evidence="32">
    <location>
        <begin position="367"/>
        <end position="377"/>
    </location>
</feature>
<keyword evidence="29 32" id="KW-0899">Viral immunoevasion</keyword>
<comment type="domain">
    <text evidence="32">The CD4-binding region is targeted by the antibody b12.</text>
</comment>
<dbReference type="GO" id="GO:1903911">
    <property type="term" value="P:positive regulation of receptor clustering"/>
    <property type="evidence" value="ECO:0007669"/>
    <property type="project" value="UniProtKB-UniRule"/>
</dbReference>
<keyword evidence="15 32" id="KW-0053">Apoptosis</keyword>
<keyword evidence="30 32" id="KW-0449">Lipoprotein</keyword>
<dbReference type="GO" id="GO:0019082">
    <property type="term" value="P:viral protein processing"/>
    <property type="evidence" value="ECO:0007669"/>
    <property type="project" value="UniProtKB-UniRule"/>
</dbReference>
<comment type="function">
    <text evidence="32">Surface protein gp120: Attaches the virus to the host lymphoid cell by binding to the primary receptor CD4. This interaction induces a structural rearrangement creating a high affinity binding site for a chemokine coreceptor like CXCR4 and/or CCR5. Acts as a ligand for CD209/DC-SIGN and CLEC4M/DC-SIGNR, which are respectively found on dendritic cells (DCs), and on endothelial cells of liver sinusoids and lymph node sinuses. These interactions allow capture of viral particles at mucosal surfaces by these cells and subsequent transmission to permissive cells. HIV subverts the migration properties of dendritic cells to gain access to CD4+ T-cells in lymph nodes. Virus transmission to permissive T-cells occurs either in trans (without DCs infection, through viral capture and transmission), or in cis (following DCs productive infection, through the usual CD4-gp120 interaction), thereby inducing a robust infection. In trans infection, bound virions remain infectious over days and it is proposed that they are not degraded, but protected in non-lysosomal acidic organelles within the DCs close to the cell membrane thus contributing to the viral infectious potential during DCs' migration from the periphery to the lymphoid tissues. On arrival at lymphoid tissues, intact virions recycle back to DCs' cell surface allowing virus transmission to CD4+ T-cells.</text>
</comment>
<dbReference type="GO" id="GO:0055036">
    <property type="term" value="C:virion membrane"/>
    <property type="evidence" value="ECO:0007669"/>
    <property type="project" value="UniProtKB-SubCell"/>
</dbReference>
<proteinExistence type="inferred from homology"/>
<dbReference type="GO" id="GO:1903908">
    <property type="term" value="P:positive regulation of plasma membrane raft polarization"/>
    <property type="evidence" value="ECO:0007669"/>
    <property type="project" value="UniProtKB-UniRule"/>
</dbReference>
<protein>
    <recommendedName>
        <fullName evidence="32">Envelope glycoprotein gp160</fullName>
    </recommendedName>
    <alternativeName>
        <fullName evidence="32">Env polyprotein</fullName>
    </alternativeName>
    <component>
        <recommendedName>
            <fullName evidence="32">Surface protein gp120</fullName>
            <shortName evidence="32">SU</shortName>
        </recommendedName>
        <alternativeName>
            <fullName evidence="32">Glycoprotein 120</fullName>
            <shortName evidence="32">gp120</shortName>
        </alternativeName>
    </component>
    <component>
        <recommendedName>
            <fullName evidence="32">Transmembrane protein gp41</fullName>
            <shortName evidence="32">TM</shortName>
        </recommendedName>
        <alternativeName>
            <fullName evidence="32">Glycoprotein 41</fullName>
            <shortName evidence="32">gp41</shortName>
        </alternativeName>
    </component>
</protein>
<keyword evidence="14 32" id="KW-0812">Transmembrane</keyword>
<feature type="site" description="Cleavage; by host furin" evidence="32">
    <location>
        <begin position="510"/>
        <end position="511"/>
    </location>
</feature>
<evidence type="ECO:0000259" key="35">
    <source>
        <dbReference type="Pfam" id="PF00516"/>
    </source>
</evidence>
<comment type="caution">
    <text evidence="32 33">Lacks conserved residue(s) required for the propagation of feature annotation.</text>
</comment>
<feature type="transmembrane region" description="Helical" evidence="33">
    <location>
        <begin position="20"/>
        <end position="41"/>
    </location>
</feature>
<evidence type="ECO:0000256" key="31">
    <source>
        <dbReference type="ARBA" id="ARBA00023296"/>
    </source>
</evidence>
<dbReference type="GO" id="GO:0020002">
    <property type="term" value="C:host cell plasma membrane"/>
    <property type="evidence" value="ECO:0007669"/>
    <property type="project" value="UniProtKB-SubCell"/>
</dbReference>
<evidence type="ECO:0000256" key="13">
    <source>
        <dbReference type="ARBA" id="ARBA00022685"/>
    </source>
</evidence>
<evidence type="ECO:0000256" key="14">
    <source>
        <dbReference type="ARBA" id="ARBA00022692"/>
    </source>
</evidence>
<evidence type="ECO:0000256" key="21">
    <source>
        <dbReference type="ARBA" id="ARBA00022890"/>
    </source>
</evidence>
<feature type="compositionally biased region" description="Polar residues" evidence="34">
    <location>
        <begin position="456"/>
        <end position="466"/>
    </location>
</feature>
<feature type="region of interest" description="MPER; binding to GalCer" evidence="32">
    <location>
        <begin position="661"/>
        <end position="682"/>
    </location>
</feature>
<feature type="region of interest" description="V2" evidence="32">
    <location>
        <begin position="162"/>
        <end position="201"/>
    </location>
</feature>
<evidence type="ECO:0000256" key="25">
    <source>
        <dbReference type="ARBA" id="ARBA00023136"/>
    </source>
</evidence>
<evidence type="ECO:0000256" key="19">
    <source>
        <dbReference type="ARBA" id="ARBA00022870"/>
    </source>
</evidence>
<feature type="transmembrane region" description="Helical" evidence="33">
    <location>
        <begin position="677"/>
        <end position="704"/>
    </location>
</feature>
<evidence type="ECO:0000256" key="22">
    <source>
        <dbReference type="ARBA" id="ARBA00022989"/>
    </source>
</evidence>
<keyword evidence="21 32" id="KW-1164">Virus endocytosis by host</keyword>
<keyword evidence="11 32" id="KW-0945">Host-virus interaction</keyword>
<comment type="domain">
    <text evidence="32 33">The 17 amino acids long immunosuppressive region is present in many retroviral envelope proteins. Synthetic peptides derived from this relatively conserved sequence inhibit immune function in vitro and in vivo.</text>
</comment>
<dbReference type="FunFam" id="2.170.40.20:FF:000003">
    <property type="entry name" value="Envelope glycoprotein gp160"/>
    <property type="match status" value="1"/>
</dbReference>
<feature type="topological domain" description="Extracellular" evidence="32">
    <location>
        <begin position="32"/>
        <end position="683"/>
    </location>
</feature>
<evidence type="ECO:0000256" key="20">
    <source>
        <dbReference type="ARBA" id="ARBA00022879"/>
    </source>
</evidence>
<keyword evidence="17 32" id="KW-1161">Viral attachment to host cell</keyword>
<evidence type="ECO:0000256" key="26">
    <source>
        <dbReference type="ARBA" id="ARBA00023139"/>
    </source>
</evidence>
<feature type="disulfide bond" evidence="32">
    <location>
        <begin position="223"/>
        <end position="252"/>
    </location>
</feature>
<evidence type="ECO:0000256" key="24">
    <source>
        <dbReference type="ARBA" id="ARBA00023054"/>
    </source>
</evidence>
<evidence type="ECO:0000256" key="27">
    <source>
        <dbReference type="ARBA" id="ARBA00023157"/>
    </source>
</evidence>
<feature type="compositionally biased region" description="Basic and acidic residues" evidence="34">
    <location>
        <begin position="725"/>
        <end position="739"/>
    </location>
</feature>
<feature type="chain" id="PRO_5023497435" description="Envelope glycoprotein gp160" evidence="32">
    <location>
        <begin position="32"/>
        <end position="862"/>
    </location>
</feature>
<evidence type="ECO:0000256" key="17">
    <source>
        <dbReference type="ARBA" id="ARBA00022804"/>
    </source>
</evidence>
<comment type="subcellular location">
    <subcellularLocation>
        <location evidence="3">Host cell membrane</location>
        <topology evidence="3">Peripheral membrane protein</topology>
    </subcellularLocation>
    <subcellularLocation>
        <location evidence="1">Host cell membrane</location>
        <topology evidence="1">Single-pass type I membrane protein</topology>
    </subcellularLocation>
    <subcellularLocation>
        <location evidence="2">Host endosome membrane</location>
        <topology evidence="2">Peripheral membrane protein</topology>
    </subcellularLocation>
    <subcellularLocation>
        <location evidence="5">Host endosome membrane</location>
        <topology evidence="5">Single-pass type I membrane protein</topology>
    </subcellularLocation>
    <subcellularLocation>
        <location evidence="6">Virion membrane</location>
        <topology evidence="6">Peripheral membrane protein</topology>
    </subcellularLocation>
    <subcellularLocation>
        <location evidence="4">Virion membrane</location>
        <topology evidence="4">Single-pass type I membrane protein</topology>
    </subcellularLocation>
</comment>
<evidence type="ECO:0000256" key="5">
    <source>
        <dbReference type="ARBA" id="ARBA00004578"/>
    </source>
</evidence>
<feature type="lipid moiety-binding region" description="S-palmitoyl cysteine; by host" evidence="32">
    <location>
        <position position="843"/>
    </location>
</feature>
<comment type="PTM">
    <text evidence="32">Highly glycosylated by host. The high number of glycan on the protein is reffered to as 'glycan shield' because it contributes to hide protein sequence from adaptive immune system.</text>
</comment>
<comment type="subunit">
    <text evidence="32">The mature envelope protein (Env) consists of a homotrimer of non-covalently associated gp120-gp41 heterodimers. The resulting complex protrudes from the virus surface as a spike. There seems to be as few as 10 spikes on the average virion. Surface protein gp120 interacts with host CD4, CCR5 and CXCR4. Gp120 also interacts with the C-type lectins CD209/DC-SIGN and CLEC4M/DC-SIGNR (collectively referred to as DC-SIGN(R)). Gp120 and gp41 interact with GalCer. Gp120 interacts with host ITGA4/ITGB7 complex; on CD4+ T-cells, this interaction results in rapid activation of integrin ITGAL/LFA-1, which facilitates efficient cell-to-cell spreading of HIV-1. Gp120 interacts with cell-associated heparan sulfate; this interaction increases virus infectivity on permissive cells and may be involved in infection of CD4- cells.</text>
</comment>
<evidence type="ECO:0000256" key="30">
    <source>
        <dbReference type="ARBA" id="ARBA00023288"/>
    </source>
</evidence>
<evidence type="ECO:0000256" key="29">
    <source>
        <dbReference type="ARBA" id="ARBA00023280"/>
    </source>
</evidence>
<comment type="miscellaneous">
    <text evidence="32">Inhibitors targeting HIV-1 viral envelope proteins are used as antiretroviral drugs. Attachment of virions to the cell surface via non-specific interactions and CD4 binding can be blocked by inhibitors that include cyanovirin-N, cyclotriazadisulfonamide analogs, PRO 2000, TNX 355 and PRO 542. In addition, BMS 806 can block CD4-induced conformational changes. Env interactions with the coreceptor molecules can be targeted by CCR5 antagonists including SCH-D, maraviroc (UK 427857) and aplaviroc (GW 873140), and the CXCR4 antagonist AMD 070. Fusion of viral and cellular membranes can be inhibited by peptides such as enfuvirtide and tifuvirtide (T 1249). Resistance to inhibitors associated with mutations in Env are observed. Most of the time, single mutations confer only a modest reduction in drug susceptibility. Combination of several mutations is usually required to develop a high-level drug resistance.</text>
</comment>
<dbReference type="GO" id="GO:0052031">
    <property type="term" value="P:symbiont-mediated perturbation of host defense response"/>
    <property type="evidence" value="ECO:0007669"/>
    <property type="project" value="UniProtKB-UniRule"/>
</dbReference>
<evidence type="ECO:0000256" key="16">
    <source>
        <dbReference type="ARBA" id="ARBA00022729"/>
    </source>
</evidence>
<evidence type="ECO:0000256" key="6">
    <source>
        <dbReference type="ARBA" id="ARBA00004650"/>
    </source>
</evidence>
<feature type="lipid moiety-binding region" description="S-palmitoyl cysteine; by host" evidence="32">
    <location>
        <position position="763"/>
    </location>
</feature>
<comment type="subcellular location">
    <molecule>Surface protein gp120</molecule>
    <subcellularLocation>
        <location evidence="32">Virion membrane</location>
        <topology evidence="32">Peripheral membrane protein</topology>
    </subcellularLocation>
    <subcellularLocation>
        <location evidence="32">Host cell membrane</location>
        <topology evidence="32">Peripheral membrane protein</topology>
    </subcellularLocation>
    <subcellularLocation>
        <location evidence="32">Host endosome membrane</location>
        <topology evidence="32">Single-pass type I membrane protein</topology>
    </subcellularLocation>
    <text evidence="32">The surface protein is not anchored to the viral envelope, but associates with the extravirion surface through its binding to TM. It is probably concentrated at the site of budding and incorporated into the virions possibly by contacts between the cytoplasmic tail of Env and the N-terminus of Gag.</text>
</comment>
<feature type="topological domain" description="Cytoplasmic" evidence="32">
    <location>
        <begin position="705"/>
        <end position="862"/>
    </location>
</feature>
<dbReference type="GO" id="GO:0019064">
    <property type="term" value="P:fusion of virus membrane with host plasma membrane"/>
    <property type="evidence" value="ECO:0007669"/>
    <property type="project" value="UniProtKB-UniRule"/>
</dbReference>
<feature type="short sequence motif" description="Di-leucine internalization motif" evidence="32">
    <location>
        <begin position="861"/>
        <end position="862"/>
    </location>
</feature>
<evidence type="ECO:0000256" key="18">
    <source>
        <dbReference type="ARBA" id="ARBA00022844"/>
    </source>
</evidence>
<keyword evidence="16 32" id="KW-0732">Signal</keyword>
<keyword evidence="9 32" id="KW-1032">Host cell membrane</keyword>
<sequence length="862" mass="97052">MRVRGIQRNCQNLWRWGAMVLGMIIICSAADNLWVTVYYGVPVWRDAETTLFCASDAKAYEKEVHNIWATHACVPTDPNPQEIHLENVTEEFNMWKNNMVEQMHTDIISLWDQSLKPCVKLTPLCVTLNCSQYVSSHVNNHNNSSHNVSSHSGNITSDMKICSFNTTTEVRDKKQKVSSLFYKLDVVPISNDSSQYRLINCNTSAITQACPKVTFEPIPIHYCAPAGFAILKCKDKEFNGTGLCKNVSTVQCTHGIKPVVSTQLLLNGSLAEGTVRIRSENITNNAKNILVQLTRPVNINCTRPNNNTRKSVHIGPGQAFYAIGAIIGNIRQAHCNVSKASWNSALQEVAQQLKTHFGNKTIIFANSTGGDPEITTHSFNCGGEFFYCNTSSLFNSIWNGSESNNTEPDSTITLQCRIKQIINMWQRGGQAMYAPPIQGVIRGESNITGLILTRDGGSNSSSTNETFRPGGGDMRDNWRSELYKYKVVKIEPLGVAPTKAKRRVVEREKRAVGIGAVFLGFLGAAGSTMGAASITLTVQARQLLFGIVQQQSNLLRAIEAQQHLLKLTVWGIKQLQARVLAVERYLRDQQLLGIWGCSGKLICTTNVPWNSSWSNKTQSEIWDNMTWMQWDKEINNYTQLIYGLLEESQNQQEKNEQDLLALDKWADLWNWFDISKWLWYIKIFIMIVAGLVGLRIVFAVLAIINRVRQGYSPLSFQTHTPNPEGLDRPGRIEEEGGEQGRDKSIRLVNGFLALAWDDLRSLCLFCYHRLRDFILIAARAVELLGHHSLKGLRLVWEGLKYLKNLLAYWSQELKNSAINLLDTIAIVVAGWTDRVIEVGQRLCRVILHIPRRIRQGLERALL</sequence>
<feature type="domain" description="Human immunodeficiency virus 1 envelope glycoprotein Gp120" evidence="35">
    <location>
        <begin position="33"/>
        <end position="510"/>
    </location>
</feature>
<feature type="region of interest" description="Disordered" evidence="34">
    <location>
        <begin position="453"/>
        <end position="473"/>
    </location>
</feature>
<organism evidence="37">
    <name type="scientific">Human immunodeficiency virus type 1</name>
    <name type="common">HIV-1</name>
    <dbReference type="NCBI Taxonomy" id="11676"/>
    <lineage>
        <taxon>Viruses</taxon>
        <taxon>Riboviria</taxon>
        <taxon>Pararnavirae</taxon>
        <taxon>Artverviricota</taxon>
        <taxon>Revtraviricetes</taxon>
        <taxon>Ortervirales</taxon>
        <taxon>Retroviridae</taxon>
        <taxon>Orthoretrovirinae</taxon>
        <taxon>Lentivirus</taxon>
        <taxon>Lentivirus humimdef1</taxon>
    </lineage>
</organism>
<dbReference type="InterPro" id="IPR037527">
    <property type="entry name" value="Gp160"/>
</dbReference>
<keyword evidence="7 32" id="KW-1168">Fusion of virus membrane with host membrane</keyword>
<feature type="region of interest" description="Disordered" evidence="34">
    <location>
        <begin position="715"/>
        <end position="739"/>
    </location>
</feature>
<comment type="PTM">
    <text evidence="32">Specific enzymatic cleavages in vivo yield mature proteins. Envelope glycoproteins are synthesized as a inactive precursor that is heavily N-glycosylated and processed likely by host cell furin in the Golgi to yield the mature SU and TM proteins. The cleavage site between SU and TM requires the minimal sequence [KR]-X-[KR]-R. About 2 of the 9 disulfide bonds of gp41 are reduced by P4HB/PDI, following binding to CD4 receptor.</text>
</comment>
<evidence type="ECO:0000256" key="2">
    <source>
        <dbReference type="ARBA" id="ARBA00004433"/>
    </source>
</evidence>
<evidence type="ECO:0000256" key="32">
    <source>
        <dbReference type="HAMAP-Rule" id="MF_04083"/>
    </source>
</evidence>
<dbReference type="Gene3D" id="1.10.287.210">
    <property type="match status" value="1"/>
</dbReference>
<dbReference type="GO" id="GO:0005198">
    <property type="term" value="F:structural molecule activity"/>
    <property type="evidence" value="ECO:0007669"/>
    <property type="project" value="UniProtKB-UniRule"/>
</dbReference>
<evidence type="ECO:0000256" key="3">
    <source>
        <dbReference type="ARBA" id="ARBA00004505"/>
    </source>
</evidence>
<keyword evidence="26 32" id="KW-0564">Palmitate</keyword>
<feature type="region of interest" description="Fusion peptide" evidence="32">
    <location>
        <begin position="511"/>
        <end position="531"/>
    </location>
</feature>
<dbReference type="FunFam" id="2.170.40.20:FF:000004">
    <property type="entry name" value="Envelope glycoprotein gp160"/>
    <property type="match status" value="1"/>
</dbReference>
<keyword evidence="10 32" id="KW-1165">Clathrin-mediated endocytosis of virus by host</keyword>
<comment type="similarity">
    <text evidence="32">Belongs to the HIV-1 env protein family.</text>
</comment>
<evidence type="ECO:0000313" key="37">
    <source>
        <dbReference type="EMBL" id="AGC32029.1"/>
    </source>
</evidence>
<dbReference type="GO" id="GO:0019062">
    <property type="term" value="P:virion attachment to host cell"/>
    <property type="evidence" value="ECO:0007669"/>
    <property type="project" value="UniProtKB-UniRule"/>
</dbReference>
<dbReference type="SUPFAM" id="SSF56502">
    <property type="entry name" value="gp120 core"/>
    <property type="match status" value="2"/>
</dbReference>
<keyword evidence="19 32" id="KW-1043">Host membrane</keyword>
<keyword evidence="31 32" id="KW-1160">Virus entry into host cell</keyword>
<comment type="domain">
    <text evidence="32">The YXXL motif is involved in determining the exact site of viral release at the surface of infected mononuclear cells and promotes endocytosis. YXXL and di-leucine endocytosis motifs interact directly or indirectly with the clathrin adapter complexes, opperate independently, and their activities are not additive.</text>
</comment>
<comment type="function">
    <text evidence="32">Envelope glycoprotein gp160: Oligomerizes in the host endoplasmic reticulum into predominantly trimers. In a second time, gp160 transits in the host Golgi, where glycosylation is completed. The precursor is then proteolytically cleaved in the trans-Golgi and thereby activated by cellular furin or furin-like proteases to produce gp120 and gp41.</text>
</comment>
<dbReference type="GO" id="GO:0044175">
    <property type="term" value="C:host cell endosome membrane"/>
    <property type="evidence" value="ECO:0007669"/>
    <property type="project" value="UniProtKB-SubCell"/>
</dbReference>
<dbReference type="Pfam" id="PF00517">
    <property type="entry name" value="GP41"/>
    <property type="match status" value="1"/>
</dbReference>
<evidence type="ECO:0000256" key="1">
    <source>
        <dbReference type="ARBA" id="ARBA00004402"/>
    </source>
</evidence>
<dbReference type="EMBL" id="JX203216">
    <property type="protein sequence ID" value="AGC32029.1"/>
    <property type="molecule type" value="Genomic_RNA"/>
</dbReference>
<evidence type="ECO:0000256" key="7">
    <source>
        <dbReference type="ARBA" id="ARBA00022506"/>
    </source>
</evidence>
<feature type="short sequence motif" description="YXXL motif; contains endocytosis signal" evidence="32">
    <location>
        <begin position="711"/>
        <end position="714"/>
    </location>
</feature>
<evidence type="ECO:0000259" key="36">
    <source>
        <dbReference type="Pfam" id="PF00517"/>
    </source>
</evidence>
<dbReference type="InterPro" id="IPR000777">
    <property type="entry name" value="HIV1_Gp120"/>
</dbReference>
<dbReference type="HAMAP" id="MF_04083">
    <property type="entry name" value="HIV_ENV"/>
    <property type="match status" value="1"/>
</dbReference>
<evidence type="ECO:0000256" key="11">
    <source>
        <dbReference type="ARBA" id="ARBA00022581"/>
    </source>
</evidence>
<dbReference type="CDD" id="cd09909">
    <property type="entry name" value="HIV-1-like_HR1-HR2"/>
    <property type="match status" value="1"/>
</dbReference>
<feature type="disulfide bond" evidence="32">
    <location>
        <begin position="597"/>
        <end position="603"/>
    </location>
</feature>
<keyword evidence="28 32" id="KW-0325">Glycoprotein</keyword>
<dbReference type="SUPFAM" id="SSF58069">
    <property type="entry name" value="Virus ectodomain"/>
    <property type="match status" value="1"/>
</dbReference>
<evidence type="ECO:0000256" key="23">
    <source>
        <dbReference type="ARBA" id="ARBA00023046"/>
    </source>
</evidence>
<dbReference type="GO" id="GO:0019031">
    <property type="term" value="C:viral envelope"/>
    <property type="evidence" value="ECO:0007669"/>
    <property type="project" value="UniProtKB-KW"/>
</dbReference>
<dbReference type="FunFam" id="1.10.287.210:FF:000001">
    <property type="entry name" value="Envelope glycoprotein gp160"/>
    <property type="match status" value="1"/>
</dbReference>
<evidence type="ECO:0000256" key="9">
    <source>
        <dbReference type="ARBA" id="ARBA00022511"/>
    </source>
</evidence>
<comment type="function">
    <text evidence="32">Transmembrane protein gp41: Acts as a class I viral fusion protein. Under the current model, the protein has at least 3 conformational states: pre-fusion native state, pre-hairpin intermediate state, and post-fusion hairpin state. During fusion of viral and target intracellular membranes, the coiled coil regions (heptad repeats) assume a trimer-of-hairpins structure, positioning the fusion peptide in close proximity to the C-terminal region of the ectodomain. The formation of this structure appears to drive apposition and subsequent fusion of viral and target cell membranes. Complete fusion occurs in host cell endosomes and is dynamin-dependent, however some lipid transfer might occur at the plasma membrane. The virus undergoes clathrin-dependent internalization long before endosomal fusion, thus minimizing the surface exposure of conserved viral epitopes during fusion and reducing the efficacy of inhibitors targeting these epitopes. Membranes fusion leads to delivery of the nucleocapsid into the cytoplasm.</text>
</comment>
<feature type="region of interest" description="Immunosuppression" evidence="32">
    <location>
        <begin position="573"/>
        <end position="591"/>
    </location>
</feature>
<comment type="domain">
    <text evidence="32">Some of the most genetically diverse regions of the viral genome are present in Env. They are called variable regions 1 through 5 (V1 through V5). Coreceptor usage of gp120 is determined mainly by the primary structure of the third variable region (V3) in the outer domain of gp120. The sequence of V3 determines which coreceptor, CCR5 and/or CXCR4 (corresponding to R5/macrophage, X4/T cell and R5X4/T cell and macrophage tropism), is used to trigger the fusion potential of the Env complex, and hence which cells the virus can infect. Binding to CCR5 involves a region adjacent in addition to V3.</text>
</comment>
<comment type="PTM">
    <text evidence="32">Palmitoylation of the transmembrane protein and of Env polyprotein (prior to its proteolytic cleavage) is essential for their association with host cell membrane lipid rafts. Palmitoylation is therefore required for envelope trafficking to classical lipid rafts, but not for viral replication.</text>
</comment>
<gene>
    <name evidence="32 37" type="primary">env</name>
</gene>
<reference evidence="37" key="1">
    <citation type="journal article" date="2013" name="Virology">
        <title>Molecular identification, cloning and characterization of transmitted/founder HIV-1 subtype A, D and A/D infectious molecular clones.</title>
        <authorList>
            <person name="Baalwa J."/>
            <person name="Wang S."/>
            <person name="Parrish N.F."/>
            <person name="Decker J.M."/>
            <person name="Keele B.F."/>
            <person name="Learn G.H."/>
            <person name="Yue L."/>
            <person name="Ruzagira E."/>
            <person name="Ssemwanga D."/>
            <person name="Kamali A."/>
            <person name="Amornkul P.N."/>
            <person name="Price M.A."/>
            <person name="Kappes J.C."/>
            <person name="Karita E."/>
            <person name="Kaleebu P."/>
            <person name="Sanders E."/>
            <person name="Gilmour J."/>
            <person name="Allen S."/>
            <person name="Hunter E."/>
            <person name="Montefiori D.C."/>
            <person name="Haynes B.F."/>
            <person name="Cormier E."/>
            <person name="Hahn B.H."/>
            <person name="Shaw G.M."/>
        </authorList>
    </citation>
    <scope>NUCLEOTIDE SEQUENCE</scope>
    <source>
        <strain evidence="37">9004SS_M03_3A24</strain>
    </source>
</reference>
<feature type="disulfide bond" evidence="32">
    <location>
        <begin position="233"/>
        <end position="244"/>
    </location>
</feature>
<feature type="transmembrane region" description="Helical" evidence="33">
    <location>
        <begin position="511"/>
        <end position="534"/>
    </location>
</feature>
<keyword evidence="18 32" id="KW-0946">Virion</keyword>
<feature type="coiled-coil region" evidence="32">
    <location>
        <begin position="632"/>
        <end position="666"/>
    </location>
</feature>
<feature type="chain" id="PRO_5023497436" description="Transmembrane protein gp41" evidence="32">
    <location>
        <begin position="511"/>
        <end position="862"/>
    </location>
</feature>
<comment type="domain">
    <text evidence="32">The membrane proximal external region (MPER) present in gp41 is a tryptophan-rich region recognized by the antibodies 2F5, Z13, and 4E10. MPER seems to play a role in fusion.</text>
</comment>
<dbReference type="GO" id="GO:0039654">
    <property type="term" value="P:fusion of virus membrane with host endosome membrane"/>
    <property type="evidence" value="ECO:0007669"/>
    <property type="project" value="UniProtKB-UniRule"/>
</dbReference>
<evidence type="ECO:0000256" key="33">
    <source>
        <dbReference type="RuleBase" id="RU363095"/>
    </source>
</evidence>
<keyword evidence="25 32" id="KW-0472">Membrane</keyword>
<organismHost>
    <name type="scientific">Homo sapiens</name>
    <name type="common">Human</name>
    <dbReference type="NCBI Taxonomy" id="9606"/>
</organismHost>
<dbReference type="InterPro" id="IPR000328">
    <property type="entry name" value="GP41-like"/>
</dbReference>
<dbReference type="Gene3D" id="2.170.40.20">
    <property type="entry name" value="Human immunodeficiency virus 1, Gp160, envelope glycoprotein"/>
    <property type="match status" value="2"/>
</dbReference>
<keyword evidence="22 32" id="KW-1133">Transmembrane helix</keyword>
<feature type="disulfide bond" evidence="32">
    <location>
        <begin position="53"/>
        <end position="73"/>
    </location>
</feature>
<dbReference type="Gene3D" id="1.20.5.490">
    <property type="entry name" value="Single helix bin"/>
    <property type="match status" value="1"/>
</dbReference>
<evidence type="ECO:0000256" key="15">
    <source>
        <dbReference type="ARBA" id="ARBA00022703"/>
    </source>
</evidence>
<keyword evidence="20 32" id="KW-0261">Viral envelope protein</keyword>
<dbReference type="Pfam" id="PF00516">
    <property type="entry name" value="GP120"/>
    <property type="match status" value="1"/>
</dbReference>
<keyword evidence="24 32" id="KW-0175">Coiled coil</keyword>
<evidence type="ECO:0000256" key="8">
    <source>
        <dbReference type="ARBA" id="ARBA00022510"/>
    </source>
</evidence>
<evidence type="ECO:0000256" key="10">
    <source>
        <dbReference type="ARBA" id="ARBA00022570"/>
    </source>
</evidence>
<comment type="miscellaneous">
    <text evidence="32">HIV-1 lineages are divided in three main groups, M (for Major), O (for Outlier), and N (for New, or Non-M, Non-O). The vast majority of strains found worldwide belong to the group M. Group O seems to be endemic to and largely confined to Cameroon and neighboring countries in West Central Africa, where these viruses represent a small minority of HIV-1 strains. The group N is represented by a limited number of isolates from Cameroonian persons. The group M is further subdivided in 9 clades or subtypes (A to D, F to H, J and K).</text>
</comment>
<dbReference type="InterPro" id="IPR036377">
    <property type="entry name" value="Gp120_core_sf"/>
</dbReference>
<feature type="chain" id="PRO_5023497434" description="Surface protein gp120" evidence="32">
    <location>
        <begin position="32"/>
        <end position="510"/>
    </location>
</feature>
<feature type="domain" description="Retroviral envelope protein GP41-like" evidence="36">
    <location>
        <begin position="529"/>
        <end position="718"/>
    </location>
</feature>
<evidence type="ECO:0000256" key="28">
    <source>
        <dbReference type="ARBA" id="ARBA00023180"/>
    </source>
</evidence>
<keyword evidence="8 32" id="KW-1170">Fusion of virus membrane with host endosomal membrane</keyword>
<dbReference type="FunFam" id="1.20.5.490:FF:000001">
    <property type="entry name" value="Envelope glycoprotein gp160"/>
    <property type="match status" value="1"/>
</dbReference>
<accession>L7TAK1</accession>
<evidence type="ECO:0000256" key="34">
    <source>
        <dbReference type="SAM" id="MobiDB-lite"/>
    </source>
</evidence>
<keyword evidence="12 32" id="KW-1162">Viral penetration into host cytoplasm</keyword>
<evidence type="ECO:0000256" key="12">
    <source>
        <dbReference type="ARBA" id="ARBA00022595"/>
    </source>
</evidence>
<evidence type="ECO:0000256" key="4">
    <source>
        <dbReference type="ARBA" id="ARBA00004563"/>
    </source>
</evidence>